<gene>
    <name evidence="2" type="ORF">DPX16_10579</name>
</gene>
<feature type="region of interest" description="Disordered" evidence="1">
    <location>
        <begin position="1"/>
        <end position="20"/>
    </location>
</feature>
<feature type="region of interest" description="Disordered" evidence="1">
    <location>
        <begin position="45"/>
        <end position="66"/>
    </location>
</feature>
<reference evidence="2 3" key="1">
    <citation type="submission" date="2018-10" db="EMBL/GenBank/DDBJ databases">
        <title>Genome assembly for a Yunnan-Guizhou Plateau 3E fish, Anabarilius grahami (Regan), and its evolutionary and genetic applications.</title>
        <authorList>
            <person name="Jiang W."/>
        </authorList>
    </citation>
    <scope>NUCLEOTIDE SEQUENCE [LARGE SCALE GENOMIC DNA]</scope>
    <source>
        <strain evidence="2">AG-KIZ</strain>
        <tissue evidence="2">Muscle</tissue>
    </source>
</reference>
<dbReference type="OrthoDB" id="8963296at2759"/>
<dbReference type="EMBL" id="RJVU01007007">
    <property type="protein sequence ID" value="ROL54156.1"/>
    <property type="molecule type" value="Genomic_DNA"/>
</dbReference>
<evidence type="ECO:0000313" key="3">
    <source>
        <dbReference type="Proteomes" id="UP000281406"/>
    </source>
</evidence>
<feature type="compositionally biased region" description="Polar residues" evidence="1">
    <location>
        <begin position="54"/>
        <end position="65"/>
    </location>
</feature>
<sequence length="116" mass="12346">MPETSAKMSTMPEPSAKMVTTAESPECAALAIMATIIMCVWATHASSPPPDQGSEGTPSLTSVQRGLQPLVRSALAPRPRATIAMPWSMSCYPAGAMPSIPPPRPPLFHHQVLRIK</sequence>
<evidence type="ECO:0000313" key="2">
    <source>
        <dbReference type="EMBL" id="ROL54156.1"/>
    </source>
</evidence>
<name>A0A3N0Z6T2_ANAGA</name>
<organism evidence="2 3">
    <name type="scientific">Anabarilius grahami</name>
    <name type="common">Kanglang fish</name>
    <name type="synonym">Barilius grahami</name>
    <dbReference type="NCBI Taxonomy" id="495550"/>
    <lineage>
        <taxon>Eukaryota</taxon>
        <taxon>Metazoa</taxon>
        <taxon>Chordata</taxon>
        <taxon>Craniata</taxon>
        <taxon>Vertebrata</taxon>
        <taxon>Euteleostomi</taxon>
        <taxon>Actinopterygii</taxon>
        <taxon>Neopterygii</taxon>
        <taxon>Teleostei</taxon>
        <taxon>Ostariophysi</taxon>
        <taxon>Cypriniformes</taxon>
        <taxon>Xenocyprididae</taxon>
        <taxon>Xenocypridinae</taxon>
        <taxon>Xenocypridinae incertae sedis</taxon>
        <taxon>Anabarilius</taxon>
    </lineage>
</organism>
<comment type="caution">
    <text evidence="2">The sequence shown here is derived from an EMBL/GenBank/DDBJ whole genome shotgun (WGS) entry which is preliminary data.</text>
</comment>
<accession>A0A3N0Z6T2</accession>
<keyword evidence="3" id="KW-1185">Reference proteome</keyword>
<dbReference type="AlphaFoldDB" id="A0A3N0Z6T2"/>
<evidence type="ECO:0000256" key="1">
    <source>
        <dbReference type="SAM" id="MobiDB-lite"/>
    </source>
</evidence>
<protein>
    <submittedName>
        <fullName evidence="2">Uncharacterized protein</fullName>
    </submittedName>
</protein>
<dbReference type="Proteomes" id="UP000281406">
    <property type="component" value="Unassembled WGS sequence"/>
</dbReference>
<proteinExistence type="predicted"/>